<reference evidence="7 8" key="1">
    <citation type="submission" date="2016-10" db="EMBL/GenBank/DDBJ databases">
        <authorList>
            <person name="de Groot N.N."/>
        </authorList>
    </citation>
    <scope>NUCLEOTIDE SEQUENCE [LARGE SCALE GENOMIC DNA]</scope>
    <source>
        <strain>GEY</strain>
        <strain evidence="8">DSM 9560</strain>
    </source>
</reference>
<feature type="transmembrane region" description="Helical" evidence="6">
    <location>
        <begin position="39"/>
        <end position="60"/>
    </location>
</feature>
<feature type="transmembrane region" description="Helical" evidence="6">
    <location>
        <begin position="266"/>
        <end position="286"/>
    </location>
</feature>
<feature type="transmembrane region" description="Helical" evidence="6">
    <location>
        <begin position="6"/>
        <end position="27"/>
    </location>
</feature>
<keyword evidence="4 6" id="KW-1133">Transmembrane helix</keyword>
<gene>
    <name evidence="7" type="ORF">SAMN04488541_101324</name>
</gene>
<keyword evidence="8" id="KW-1185">Reference proteome</keyword>
<evidence type="ECO:0000256" key="2">
    <source>
        <dbReference type="ARBA" id="ARBA00007511"/>
    </source>
</evidence>
<protein>
    <submittedName>
        <fullName evidence="7">Tellurite resistance protein TerC</fullName>
    </submittedName>
</protein>
<name>A0A1I2FCD5_9BACT</name>
<accession>A0A1I2FCD5</accession>
<comment type="subcellular location">
    <subcellularLocation>
        <location evidence="1">Membrane</location>
        <topology evidence="1">Multi-pass membrane protein</topology>
    </subcellularLocation>
</comment>
<keyword evidence="3 6" id="KW-0812">Transmembrane</keyword>
<dbReference type="Proteomes" id="UP000199513">
    <property type="component" value="Unassembled WGS sequence"/>
</dbReference>
<dbReference type="AlphaFoldDB" id="A0A1I2FCD5"/>
<dbReference type="PANTHER" id="PTHR30238:SF0">
    <property type="entry name" value="THYLAKOID MEMBRANE PROTEIN TERC, CHLOROPLASTIC"/>
    <property type="match status" value="1"/>
</dbReference>
<evidence type="ECO:0000313" key="7">
    <source>
        <dbReference type="EMBL" id="SFF02181.1"/>
    </source>
</evidence>
<feature type="transmembrane region" description="Helical" evidence="6">
    <location>
        <begin position="293"/>
        <end position="313"/>
    </location>
</feature>
<evidence type="ECO:0000256" key="1">
    <source>
        <dbReference type="ARBA" id="ARBA00004141"/>
    </source>
</evidence>
<dbReference type="EMBL" id="FONY01000013">
    <property type="protein sequence ID" value="SFF02181.1"/>
    <property type="molecule type" value="Genomic_DNA"/>
</dbReference>
<organism evidence="7 8">
    <name type="scientific">Thermoflexibacter ruber</name>
    <dbReference type="NCBI Taxonomy" id="1003"/>
    <lineage>
        <taxon>Bacteria</taxon>
        <taxon>Pseudomonadati</taxon>
        <taxon>Bacteroidota</taxon>
        <taxon>Cytophagia</taxon>
        <taxon>Cytophagales</taxon>
        <taxon>Thermoflexibacteraceae</taxon>
        <taxon>Thermoflexibacter</taxon>
    </lineage>
</organism>
<keyword evidence="5 6" id="KW-0472">Membrane</keyword>
<evidence type="ECO:0000256" key="4">
    <source>
        <dbReference type="ARBA" id="ARBA00022989"/>
    </source>
</evidence>
<feature type="transmembrane region" description="Helical" evidence="6">
    <location>
        <begin position="142"/>
        <end position="164"/>
    </location>
</feature>
<feature type="transmembrane region" description="Helical" evidence="6">
    <location>
        <begin position="325"/>
        <end position="345"/>
    </location>
</feature>
<dbReference type="Pfam" id="PF03741">
    <property type="entry name" value="TerC"/>
    <property type="match status" value="1"/>
</dbReference>
<evidence type="ECO:0000256" key="6">
    <source>
        <dbReference type="SAM" id="Phobius"/>
    </source>
</evidence>
<dbReference type="InterPro" id="IPR022369">
    <property type="entry name" value="Integral_membrane_TerC_rswitch"/>
</dbReference>
<dbReference type="InterPro" id="IPR005496">
    <property type="entry name" value="Integral_membrane_TerC"/>
</dbReference>
<sequence length="376" mass="43680">MLPNEILFFVAFTTFILTVLLLDLGVFSRKNHIVGFKEAAAWSAVWVMFALVFYVILNFYGEKIHGITKMEELAAVVNRYDPGEVDMSSENFDVAIQLYRNNLAIEFITGYLLEYSLSVDNIFVIILIFSSFGVREKYYKKVLFWGVLGAILMRFTFIFVGSALIYKFNWILYLFGAFLIFTGIKMFLNRDDEDEKIEVDKHPVVKIVSKYFPLYPRFVRERFFVRKNNQWFLTPLFLVVLIVEFTDLIFAVDSVPAVFAVTQDPYIVFFSNIFAIMGLRSMFFFLSNILHFFHYLKVGLSFLMVFIGFKMLAHKWLKSIGFETVYSLYIILFILSVSIIASLIFPPSKKEKSVLNGQDYSLAKKKAKESVTEKTP</sequence>
<feature type="transmembrane region" description="Helical" evidence="6">
    <location>
        <begin position="170"/>
        <end position="188"/>
    </location>
</feature>
<dbReference type="PANTHER" id="PTHR30238">
    <property type="entry name" value="MEMBRANE BOUND PREDICTED REDOX MODULATOR"/>
    <property type="match status" value="1"/>
</dbReference>
<comment type="similarity">
    <text evidence="2">Belongs to the TerC family.</text>
</comment>
<dbReference type="STRING" id="1003.SAMN04488541_101324"/>
<feature type="transmembrane region" description="Helical" evidence="6">
    <location>
        <begin position="231"/>
        <end position="251"/>
    </location>
</feature>
<evidence type="ECO:0000256" key="5">
    <source>
        <dbReference type="ARBA" id="ARBA00023136"/>
    </source>
</evidence>
<feature type="transmembrane region" description="Helical" evidence="6">
    <location>
        <begin position="108"/>
        <end position="130"/>
    </location>
</feature>
<evidence type="ECO:0000256" key="3">
    <source>
        <dbReference type="ARBA" id="ARBA00022692"/>
    </source>
</evidence>
<dbReference type="GO" id="GO:0016020">
    <property type="term" value="C:membrane"/>
    <property type="evidence" value="ECO:0007669"/>
    <property type="project" value="UniProtKB-SubCell"/>
</dbReference>
<proteinExistence type="inferred from homology"/>
<dbReference type="OrthoDB" id="9783692at2"/>
<dbReference type="NCBIfam" id="TIGR03718">
    <property type="entry name" value="R_switched_Alx"/>
    <property type="match status" value="1"/>
</dbReference>
<dbReference type="RefSeq" id="WP_091543965.1">
    <property type="nucleotide sequence ID" value="NZ_FONY01000013.1"/>
</dbReference>
<evidence type="ECO:0000313" key="8">
    <source>
        <dbReference type="Proteomes" id="UP000199513"/>
    </source>
</evidence>